<feature type="compositionally biased region" description="Low complexity" evidence="1">
    <location>
        <begin position="100"/>
        <end position="119"/>
    </location>
</feature>
<dbReference type="PROSITE" id="PS50995">
    <property type="entry name" value="HTH_MARR_2"/>
    <property type="match status" value="1"/>
</dbReference>
<dbReference type="Proteomes" id="UP001611075">
    <property type="component" value="Unassembled WGS sequence"/>
</dbReference>
<dbReference type="EMBL" id="JBIRPU010000008">
    <property type="protein sequence ID" value="MFI0793804.1"/>
    <property type="molecule type" value="Genomic_DNA"/>
</dbReference>
<accession>A0ABW7SJD4</accession>
<name>A0ABW7SJD4_9ACTN</name>
<feature type="region of interest" description="Disordered" evidence="1">
    <location>
        <begin position="84"/>
        <end position="119"/>
    </location>
</feature>
<evidence type="ECO:0000313" key="3">
    <source>
        <dbReference type="EMBL" id="MFI0793804.1"/>
    </source>
</evidence>
<evidence type="ECO:0000313" key="4">
    <source>
        <dbReference type="Proteomes" id="UP001611075"/>
    </source>
</evidence>
<dbReference type="Gene3D" id="1.10.10.10">
    <property type="entry name" value="Winged helix-like DNA-binding domain superfamily/Winged helix DNA-binding domain"/>
    <property type="match status" value="1"/>
</dbReference>
<evidence type="ECO:0000256" key="1">
    <source>
        <dbReference type="SAM" id="MobiDB-lite"/>
    </source>
</evidence>
<keyword evidence="4" id="KW-1185">Reference proteome</keyword>
<protein>
    <submittedName>
        <fullName evidence="3">MarR family winged helix-turn-helix transcriptional regulator</fullName>
    </submittedName>
</protein>
<sequence length="119" mass="11988">MAQGVGSLELSVGYALKQAAAALRTAMDVGLRPLGLSVPQYACLELLGQRPGLSAAELARGAFVTRQSMHALLLGLEDRGLLARAATPHGAGPCPPNSPTPDDTSSPGPARSSPGSSDA</sequence>
<dbReference type="InterPro" id="IPR036388">
    <property type="entry name" value="WH-like_DNA-bd_sf"/>
</dbReference>
<feature type="domain" description="HTH marR-type" evidence="2">
    <location>
        <begin position="9"/>
        <end position="119"/>
    </location>
</feature>
<comment type="caution">
    <text evidence="3">The sequence shown here is derived from an EMBL/GenBank/DDBJ whole genome shotgun (WGS) entry which is preliminary data.</text>
</comment>
<dbReference type="InterPro" id="IPR000835">
    <property type="entry name" value="HTH_MarR-typ"/>
</dbReference>
<organism evidence="3 4">
    <name type="scientific">Micromonospora rubida</name>
    <dbReference type="NCBI Taxonomy" id="2697657"/>
    <lineage>
        <taxon>Bacteria</taxon>
        <taxon>Bacillati</taxon>
        <taxon>Actinomycetota</taxon>
        <taxon>Actinomycetes</taxon>
        <taxon>Micromonosporales</taxon>
        <taxon>Micromonosporaceae</taxon>
        <taxon>Micromonospora</taxon>
    </lineage>
</organism>
<dbReference type="RefSeq" id="WP_396679563.1">
    <property type="nucleotide sequence ID" value="NZ_JBIRPU010000008.1"/>
</dbReference>
<gene>
    <name evidence="3" type="ORF">ACH4OY_14090</name>
</gene>
<proteinExistence type="predicted"/>
<dbReference type="Pfam" id="PF12802">
    <property type="entry name" value="MarR_2"/>
    <property type="match status" value="1"/>
</dbReference>
<dbReference type="SUPFAM" id="SSF46785">
    <property type="entry name" value="Winged helix' DNA-binding domain"/>
    <property type="match status" value="1"/>
</dbReference>
<dbReference type="InterPro" id="IPR036390">
    <property type="entry name" value="WH_DNA-bd_sf"/>
</dbReference>
<reference evidence="3 4" key="1">
    <citation type="submission" date="2024-10" db="EMBL/GenBank/DDBJ databases">
        <title>The Natural Products Discovery Center: Release of the First 8490 Sequenced Strains for Exploring Actinobacteria Biosynthetic Diversity.</title>
        <authorList>
            <person name="Kalkreuter E."/>
            <person name="Kautsar S.A."/>
            <person name="Yang D."/>
            <person name="Bader C.D."/>
            <person name="Teijaro C.N."/>
            <person name="Fluegel L."/>
            <person name="Davis C.M."/>
            <person name="Simpson J.R."/>
            <person name="Lauterbach L."/>
            <person name="Steele A.D."/>
            <person name="Gui C."/>
            <person name="Meng S."/>
            <person name="Li G."/>
            <person name="Viehrig K."/>
            <person name="Ye F."/>
            <person name="Su P."/>
            <person name="Kiefer A.F."/>
            <person name="Nichols A."/>
            <person name="Cepeda A.J."/>
            <person name="Yan W."/>
            <person name="Fan B."/>
            <person name="Jiang Y."/>
            <person name="Adhikari A."/>
            <person name="Zheng C.-J."/>
            <person name="Schuster L."/>
            <person name="Cowan T.M."/>
            <person name="Smanski M.J."/>
            <person name="Chevrette M.G."/>
            <person name="De Carvalho L.P.S."/>
            <person name="Shen B."/>
        </authorList>
    </citation>
    <scope>NUCLEOTIDE SEQUENCE [LARGE SCALE GENOMIC DNA]</scope>
    <source>
        <strain evidence="3 4">NPDC021253</strain>
    </source>
</reference>
<evidence type="ECO:0000259" key="2">
    <source>
        <dbReference type="PROSITE" id="PS50995"/>
    </source>
</evidence>